<keyword evidence="1" id="KW-1133">Transmembrane helix</keyword>
<protein>
    <submittedName>
        <fullName evidence="2">Uncharacterized protein</fullName>
    </submittedName>
</protein>
<keyword evidence="1" id="KW-0472">Membrane</keyword>
<evidence type="ECO:0000256" key="1">
    <source>
        <dbReference type="SAM" id="Phobius"/>
    </source>
</evidence>
<feature type="transmembrane region" description="Helical" evidence="1">
    <location>
        <begin position="22"/>
        <end position="41"/>
    </location>
</feature>
<sequence length="145" mass="16881">MKEFYKDYSQELTNVLNKKPAILPRLGNILILLSILCIIMLSNHISYPQYIEKDFYNISQSNREISGVIDYGFKENKIIKIGQSVILVKNSNNQELVNGRLTRLKISRKNMILTITPSSENIITEDNFKIKILIAQKKLLDNFWF</sequence>
<keyword evidence="1" id="KW-0812">Transmembrane</keyword>
<name>A0A645F3U7_9ZZZZ</name>
<evidence type="ECO:0000313" key="2">
    <source>
        <dbReference type="EMBL" id="MPN07284.1"/>
    </source>
</evidence>
<proteinExistence type="predicted"/>
<gene>
    <name evidence="2" type="ORF">SDC9_154550</name>
</gene>
<accession>A0A645F3U7</accession>
<dbReference type="EMBL" id="VSSQ01053239">
    <property type="protein sequence ID" value="MPN07284.1"/>
    <property type="molecule type" value="Genomic_DNA"/>
</dbReference>
<reference evidence="2" key="1">
    <citation type="submission" date="2019-08" db="EMBL/GenBank/DDBJ databases">
        <authorList>
            <person name="Kucharzyk K."/>
            <person name="Murdoch R.W."/>
            <person name="Higgins S."/>
            <person name="Loffler F."/>
        </authorList>
    </citation>
    <scope>NUCLEOTIDE SEQUENCE</scope>
</reference>
<organism evidence="2">
    <name type="scientific">bioreactor metagenome</name>
    <dbReference type="NCBI Taxonomy" id="1076179"/>
    <lineage>
        <taxon>unclassified sequences</taxon>
        <taxon>metagenomes</taxon>
        <taxon>ecological metagenomes</taxon>
    </lineage>
</organism>
<dbReference type="AlphaFoldDB" id="A0A645F3U7"/>
<comment type="caution">
    <text evidence="2">The sequence shown here is derived from an EMBL/GenBank/DDBJ whole genome shotgun (WGS) entry which is preliminary data.</text>
</comment>